<organism evidence="2 3">
    <name type="scientific">Carnegiea gigantea</name>
    <dbReference type="NCBI Taxonomy" id="171969"/>
    <lineage>
        <taxon>Eukaryota</taxon>
        <taxon>Viridiplantae</taxon>
        <taxon>Streptophyta</taxon>
        <taxon>Embryophyta</taxon>
        <taxon>Tracheophyta</taxon>
        <taxon>Spermatophyta</taxon>
        <taxon>Magnoliopsida</taxon>
        <taxon>eudicotyledons</taxon>
        <taxon>Gunneridae</taxon>
        <taxon>Pentapetalae</taxon>
        <taxon>Caryophyllales</taxon>
        <taxon>Cactineae</taxon>
        <taxon>Cactaceae</taxon>
        <taxon>Cactoideae</taxon>
        <taxon>Echinocereeae</taxon>
        <taxon>Carnegiea</taxon>
    </lineage>
</organism>
<evidence type="ECO:0000313" key="2">
    <source>
        <dbReference type="EMBL" id="KAJ8439272.1"/>
    </source>
</evidence>
<dbReference type="AlphaFoldDB" id="A0A9Q1QEL2"/>
<comment type="caution">
    <text evidence="2">The sequence shown here is derived from an EMBL/GenBank/DDBJ whole genome shotgun (WGS) entry which is preliminary data.</text>
</comment>
<evidence type="ECO:0000313" key="3">
    <source>
        <dbReference type="Proteomes" id="UP001153076"/>
    </source>
</evidence>
<accession>A0A9Q1QEL2</accession>
<name>A0A9Q1QEL2_9CARY</name>
<feature type="transmembrane region" description="Helical" evidence="1">
    <location>
        <begin position="134"/>
        <end position="153"/>
    </location>
</feature>
<dbReference type="Proteomes" id="UP001153076">
    <property type="component" value="Unassembled WGS sequence"/>
</dbReference>
<keyword evidence="3" id="KW-1185">Reference proteome</keyword>
<keyword evidence="1" id="KW-0812">Transmembrane</keyword>
<reference evidence="2" key="1">
    <citation type="submission" date="2022-04" db="EMBL/GenBank/DDBJ databases">
        <title>Carnegiea gigantea Genome sequencing and assembly v2.</title>
        <authorList>
            <person name="Copetti D."/>
            <person name="Sanderson M.J."/>
            <person name="Burquez A."/>
            <person name="Wojciechowski M.F."/>
        </authorList>
    </citation>
    <scope>NUCLEOTIDE SEQUENCE</scope>
    <source>
        <strain evidence="2">SGP5-SGP5p</strain>
        <tissue evidence="2">Aerial part</tissue>
    </source>
</reference>
<evidence type="ECO:0000256" key="1">
    <source>
        <dbReference type="SAM" id="Phobius"/>
    </source>
</evidence>
<gene>
    <name evidence="2" type="ORF">Cgig2_030207</name>
</gene>
<keyword evidence="1" id="KW-1133">Transmembrane helix</keyword>
<protein>
    <submittedName>
        <fullName evidence="2">Uncharacterized protein</fullName>
    </submittedName>
</protein>
<proteinExistence type="predicted"/>
<dbReference type="OrthoDB" id="1677172at2759"/>
<sequence>MKDSRMVGTDDAMGMHGTLIKSCDTYGTLLEHCVKEKNKAQLVTNAWRGFFEVMHYAEVNEEDLNMVVEVCKSLKKKLTILGKKLASQKIWNHLWDAVFQKKLKFILQNHQLQKEARSGSNEERRKRWNRNRNILNIVHLVVNMHIMIGEIALQRIKIIYPNNW</sequence>
<keyword evidence="1" id="KW-0472">Membrane</keyword>
<dbReference type="EMBL" id="JAKOGI010000226">
    <property type="protein sequence ID" value="KAJ8439272.1"/>
    <property type="molecule type" value="Genomic_DNA"/>
</dbReference>